<name>A0ABS0L497_9BACT</name>
<dbReference type="RefSeq" id="WP_196955961.1">
    <property type="nucleotide sequence ID" value="NZ_JADWYK010000009.1"/>
</dbReference>
<accession>A0ABS0L497</accession>
<dbReference type="EMBL" id="JADWYK010000009">
    <property type="protein sequence ID" value="MBG8554947.1"/>
    <property type="molecule type" value="Genomic_DNA"/>
</dbReference>
<evidence type="ECO:0000313" key="3">
    <source>
        <dbReference type="Proteomes" id="UP000601099"/>
    </source>
</evidence>
<organism evidence="2 3">
    <name type="scientific">Hymenobacter guriensis</name>
    <dbReference type="NCBI Taxonomy" id="2793065"/>
    <lineage>
        <taxon>Bacteria</taxon>
        <taxon>Pseudomonadati</taxon>
        <taxon>Bacteroidota</taxon>
        <taxon>Cytophagia</taxon>
        <taxon>Cytophagales</taxon>
        <taxon>Hymenobacteraceae</taxon>
        <taxon>Hymenobacter</taxon>
    </lineage>
</organism>
<feature type="region of interest" description="Disordered" evidence="1">
    <location>
        <begin position="1"/>
        <end position="23"/>
    </location>
</feature>
<sequence length="358" mass="40344">MKNYSSSPVAQPQSFGTTAGQSSTHIPAPVCASLAPNRTIRAAQAIREFDYLKAKYQKANFQPQLEALIAMPVLIMKERSGKEWTRFAQTITNQAVFVQVNDRGLIHIQDEAFYRAEFGVSIETASTLCFFTKLYYVLGQLGRTDIPIALDGEYRKQSASGGASGSNFINALQGFLYKANIDIWHKRIINDWINEKIPECEWLTMPELCPNMQIVRSQPKRPGRKPRICPSTFEEALVGPFKQQHLAELISREHLAFYDAPSRQALAEPGQWASLYWALFSLGYIQKLTMGRIPELIAISFNGTTSKSSISAVYRSELIDTFPLTKNKIPAPNTETERIFNILKSYFPSNKKVFSGRL</sequence>
<keyword evidence="3" id="KW-1185">Reference proteome</keyword>
<protein>
    <submittedName>
        <fullName evidence="2">Uncharacterized protein</fullName>
    </submittedName>
</protein>
<reference evidence="2 3" key="1">
    <citation type="submission" date="2020-11" db="EMBL/GenBank/DDBJ databases">
        <title>Hymenobacter sp.</title>
        <authorList>
            <person name="Kim M.K."/>
        </authorList>
    </citation>
    <scope>NUCLEOTIDE SEQUENCE [LARGE SCALE GENOMIC DNA]</scope>
    <source>
        <strain evidence="2 3">BT594</strain>
    </source>
</reference>
<comment type="caution">
    <text evidence="2">The sequence shown here is derived from an EMBL/GenBank/DDBJ whole genome shotgun (WGS) entry which is preliminary data.</text>
</comment>
<proteinExistence type="predicted"/>
<evidence type="ECO:0000313" key="2">
    <source>
        <dbReference type="EMBL" id="MBG8554947.1"/>
    </source>
</evidence>
<dbReference type="Proteomes" id="UP000601099">
    <property type="component" value="Unassembled WGS sequence"/>
</dbReference>
<evidence type="ECO:0000256" key="1">
    <source>
        <dbReference type="SAM" id="MobiDB-lite"/>
    </source>
</evidence>
<gene>
    <name evidence="2" type="ORF">I5L79_15430</name>
</gene>